<dbReference type="AlphaFoldDB" id="A0A6F9DIA8"/>
<gene>
    <name evidence="4" type="primary">LOC104266168-001</name>
</gene>
<feature type="domain" description="Ubiquitin-like" evidence="3">
    <location>
        <begin position="3"/>
        <end position="75"/>
    </location>
</feature>
<feature type="compositionally biased region" description="Low complexity" evidence="1">
    <location>
        <begin position="644"/>
        <end position="661"/>
    </location>
</feature>
<dbReference type="PANTHER" id="PTHR46043:SF13">
    <property type="entry name" value="ARM REPEAT SUPERFAMILY PROTEIN"/>
    <property type="match status" value="1"/>
</dbReference>
<proteinExistence type="evidence at transcript level"/>
<keyword evidence="2" id="KW-1133">Transmembrane helix</keyword>
<feature type="transmembrane region" description="Helical" evidence="2">
    <location>
        <begin position="183"/>
        <end position="207"/>
    </location>
</feature>
<name>A0A6F9DIA8_9ASCI</name>
<dbReference type="SUPFAM" id="SSF48371">
    <property type="entry name" value="ARM repeat"/>
    <property type="match status" value="1"/>
</dbReference>
<evidence type="ECO:0000256" key="1">
    <source>
        <dbReference type="SAM" id="MobiDB-lite"/>
    </source>
</evidence>
<dbReference type="PROSITE" id="PS50053">
    <property type="entry name" value="UBIQUITIN_2"/>
    <property type="match status" value="1"/>
</dbReference>
<sequence>MLLYVQSKAYPGRTFVDLCKPSDTVARVRASLLHRLFEIGHANHQFRLRYKGTYLRDAYTLEEYKLLNNAVIQMIPLNDISEWNKDMRFHQSTKQTDVQEVEDIVQVALKSEVQLLDRREFVLKIFKIMMLFQIVFAFLALFTTYWYFFFAYAVVLGISFWFCPSFTRVGGWVGVSSVRRREFMTVMLVLCVLMFGACIALITLSLIELTSNSYPLPRCSNAYSSCFTEAARTTELSDDGVCTAYLNQCYEATVWTSIYFALVIILMTATGAVVAFLLYNFKFTAGDFIEKYLVQTKELEQVMATARTGSVSQKRNAAFELATMAASADDNKFQIVTEGGLEILISLALNPDATTQEYATEAIAECLTVPAIQDQFVAVGGMKTLTALLHTKNARTVREAITAVSYVVSDSDENKPAVLAEHGLDDLAHACKYANTSNRKLLASIFLELAYYSDTREVLCSRNIPTEALVNLLKRSSATPGDLSDLDIETTTLALQSLELLVIESPTLMTNQDELLSYLLFIPTKTLDKKIQLYASKLLLYYTQTPEACEQLCSTPELTDSLLYFAHSNEPELLKVLATISLRITEPFKYRQKLVNDGFQEFLSYLLNACTDRESWNTTDNAISNLLSKEDNSDIRKMPQRPASSMSSTSSITSSRVSFLSGGRPVGGNAAGPSTSST</sequence>
<dbReference type="Gene3D" id="1.25.10.10">
    <property type="entry name" value="Leucine-rich Repeat Variant"/>
    <property type="match status" value="1"/>
</dbReference>
<evidence type="ECO:0000313" key="4">
    <source>
        <dbReference type="EMBL" id="CAB3263204.1"/>
    </source>
</evidence>
<keyword evidence="2" id="KW-0812">Transmembrane</keyword>
<feature type="transmembrane region" description="Helical" evidence="2">
    <location>
        <begin position="258"/>
        <end position="281"/>
    </location>
</feature>
<feature type="region of interest" description="Disordered" evidence="1">
    <location>
        <begin position="631"/>
        <end position="678"/>
    </location>
</feature>
<dbReference type="CDD" id="cd17039">
    <property type="entry name" value="Ubl_ubiquitin_like"/>
    <property type="match status" value="1"/>
</dbReference>
<dbReference type="InterPro" id="IPR000225">
    <property type="entry name" value="Armadillo"/>
</dbReference>
<dbReference type="SMART" id="SM00185">
    <property type="entry name" value="ARM"/>
    <property type="match status" value="2"/>
</dbReference>
<dbReference type="EMBL" id="LR787342">
    <property type="protein sequence ID" value="CAB3263204.1"/>
    <property type="molecule type" value="mRNA"/>
</dbReference>
<keyword evidence="2" id="KW-0472">Membrane</keyword>
<dbReference type="InterPro" id="IPR029071">
    <property type="entry name" value="Ubiquitin-like_domsf"/>
</dbReference>
<evidence type="ECO:0000256" key="2">
    <source>
        <dbReference type="SAM" id="Phobius"/>
    </source>
</evidence>
<organism evidence="4">
    <name type="scientific">Phallusia mammillata</name>
    <dbReference type="NCBI Taxonomy" id="59560"/>
    <lineage>
        <taxon>Eukaryota</taxon>
        <taxon>Metazoa</taxon>
        <taxon>Chordata</taxon>
        <taxon>Tunicata</taxon>
        <taxon>Ascidiacea</taxon>
        <taxon>Phlebobranchia</taxon>
        <taxon>Ascidiidae</taxon>
        <taxon>Phallusia</taxon>
    </lineage>
</organism>
<dbReference type="SUPFAM" id="SSF54236">
    <property type="entry name" value="Ubiquitin-like"/>
    <property type="match status" value="1"/>
</dbReference>
<protein>
    <submittedName>
        <fullName evidence="4">Uncharacterized protein LOC104266168</fullName>
    </submittedName>
</protein>
<dbReference type="Pfam" id="PF00240">
    <property type="entry name" value="ubiquitin"/>
    <property type="match status" value="1"/>
</dbReference>
<dbReference type="PANTHER" id="PTHR46043">
    <property type="entry name" value="ARM REPEAT SUPERFAMILY PROTEIN"/>
    <property type="match status" value="1"/>
</dbReference>
<dbReference type="InterPro" id="IPR000626">
    <property type="entry name" value="Ubiquitin-like_dom"/>
</dbReference>
<dbReference type="InterPro" id="IPR011989">
    <property type="entry name" value="ARM-like"/>
</dbReference>
<evidence type="ECO:0000259" key="3">
    <source>
        <dbReference type="PROSITE" id="PS50053"/>
    </source>
</evidence>
<reference evidence="4" key="1">
    <citation type="submission" date="2020-04" db="EMBL/GenBank/DDBJ databases">
        <authorList>
            <person name="Neveu A P."/>
        </authorList>
    </citation>
    <scope>NUCLEOTIDE SEQUENCE</scope>
    <source>
        <tissue evidence="4">Whole embryo</tissue>
    </source>
</reference>
<dbReference type="Gene3D" id="3.10.20.90">
    <property type="entry name" value="Phosphatidylinositol 3-kinase Catalytic Subunit, Chain A, domain 1"/>
    <property type="match status" value="1"/>
</dbReference>
<accession>A0A6F9DIA8</accession>
<feature type="transmembrane region" description="Helical" evidence="2">
    <location>
        <begin position="145"/>
        <end position="163"/>
    </location>
</feature>
<dbReference type="InterPro" id="IPR016024">
    <property type="entry name" value="ARM-type_fold"/>
</dbReference>